<dbReference type="Gene3D" id="3.30.300.30">
    <property type="match status" value="1"/>
</dbReference>
<dbReference type="SUPFAM" id="SSF53474">
    <property type="entry name" value="alpha/beta-Hydrolases"/>
    <property type="match status" value="1"/>
</dbReference>
<dbReference type="InterPro" id="IPR001031">
    <property type="entry name" value="Thioesterase"/>
</dbReference>
<comment type="caution">
    <text evidence="6">The sequence shown here is derived from an EMBL/GenBank/DDBJ whole genome shotgun (WGS) entry which is preliminary data.</text>
</comment>
<dbReference type="InterPro" id="IPR045851">
    <property type="entry name" value="AMP-bd_C_sf"/>
</dbReference>
<protein>
    <submittedName>
        <fullName evidence="6">Amino acid adenylation domain-containing protein</fullName>
    </submittedName>
</protein>
<dbReference type="OrthoDB" id="2472181at2"/>
<dbReference type="Pfam" id="PF00501">
    <property type="entry name" value="AMP-binding"/>
    <property type="match status" value="1"/>
</dbReference>
<dbReference type="GO" id="GO:0005737">
    <property type="term" value="C:cytoplasm"/>
    <property type="evidence" value="ECO:0007669"/>
    <property type="project" value="TreeGrafter"/>
</dbReference>
<dbReference type="PRINTS" id="PR00154">
    <property type="entry name" value="AMPBINDING"/>
</dbReference>
<dbReference type="InterPro" id="IPR001242">
    <property type="entry name" value="Condensation_dom"/>
</dbReference>
<dbReference type="Proteomes" id="UP000327000">
    <property type="component" value="Unassembled WGS sequence"/>
</dbReference>
<feature type="compositionally biased region" description="Low complexity" evidence="4">
    <location>
        <begin position="34"/>
        <end position="47"/>
    </location>
</feature>
<reference evidence="6 7" key="1">
    <citation type="journal article" date="2019" name="Microb. Cell Fact.">
        <title>Exploring novel herbicidin analogues by transcriptional regulator overexpression and MS/MS molecular networking.</title>
        <authorList>
            <person name="Shi Y."/>
            <person name="Gu R."/>
            <person name="Li Y."/>
            <person name="Wang X."/>
            <person name="Ren W."/>
            <person name="Li X."/>
            <person name="Wang L."/>
            <person name="Xie Y."/>
            <person name="Hong B."/>
        </authorList>
    </citation>
    <scope>NUCLEOTIDE SEQUENCE [LARGE SCALE GENOMIC DNA]</scope>
    <source>
        <strain evidence="6 7">US-43</strain>
    </source>
</reference>
<evidence type="ECO:0000256" key="2">
    <source>
        <dbReference type="ARBA" id="ARBA00022450"/>
    </source>
</evidence>
<dbReference type="SMART" id="SM00824">
    <property type="entry name" value="PKS_TE"/>
    <property type="match status" value="1"/>
</dbReference>
<dbReference type="Gene3D" id="3.30.559.30">
    <property type="entry name" value="Nonribosomal peptide synthetase, condensation domain"/>
    <property type="match status" value="1"/>
</dbReference>
<dbReference type="FunFam" id="3.40.50.980:FF:000001">
    <property type="entry name" value="Non-ribosomal peptide synthetase"/>
    <property type="match status" value="1"/>
</dbReference>
<dbReference type="GO" id="GO:0044550">
    <property type="term" value="P:secondary metabolite biosynthetic process"/>
    <property type="evidence" value="ECO:0007669"/>
    <property type="project" value="TreeGrafter"/>
</dbReference>
<dbReference type="Pfam" id="PF13193">
    <property type="entry name" value="AMP-binding_C"/>
    <property type="match status" value="1"/>
</dbReference>
<dbReference type="PROSITE" id="PS00455">
    <property type="entry name" value="AMP_BINDING"/>
    <property type="match status" value="1"/>
</dbReference>
<dbReference type="GO" id="GO:0003824">
    <property type="term" value="F:catalytic activity"/>
    <property type="evidence" value="ECO:0007669"/>
    <property type="project" value="InterPro"/>
</dbReference>
<dbReference type="InterPro" id="IPR029058">
    <property type="entry name" value="AB_hydrolase_fold"/>
</dbReference>
<evidence type="ECO:0000313" key="7">
    <source>
        <dbReference type="Proteomes" id="UP000327000"/>
    </source>
</evidence>
<name>A0A5N5W031_STRMB</name>
<dbReference type="Pfam" id="PF00668">
    <property type="entry name" value="Condensation"/>
    <property type="match status" value="1"/>
</dbReference>
<dbReference type="InterPro" id="IPR036736">
    <property type="entry name" value="ACP-like_sf"/>
</dbReference>
<dbReference type="FunFam" id="2.30.38.10:FF:000001">
    <property type="entry name" value="Non-ribosomal peptide synthetase PvdI"/>
    <property type="match status" value="1"/>
</dbReference>
<dbReference type="InterPro" id="IPR023213">
    <property type="entry name" value="CAT-like_dom_sf"/>
</dbReference>
<accession>A0A5N5W031</accession>
<evidence type="ECO:0000313" key="6">
    <source>
        <dbReference type="EMBL" id="KAB7833839.1"/>
    </source>
</evidence>
<evidence type="ECO:0000256" key="3">
    <source>
        <dbReference type="ARBA" id="ARBA00022553"/>
    </source>
</evidence>
<dbReference type="Gene3D" id="3.40.50.980">
    <property type="match status" value="2"/>
</dbReference>
<dbReference type="NCBIfam" id="TIGR01733">
    <property type="entry name" value="AA-adenyl-dom"/>
    <property type="match status" value="1"/>
</dbReference>
<dbReference type="CDD" id="cd05930">
    <property type="entry name" value="A_NRPS"/>
    <property type="match status" value="1"/>
</dbReference>
<sequence>MPAQQTPSAPTPQQPYAARKKRKEGTGGPPARSAPTAAPGRDPAPAADARHRVPASFAQRRLWFLAQLPGASEAYHVPLAFDVRGPLDRTALARALDALTARHEALRTRLLAVDGEVFQQVDPVDTGFALSVADLSRAPDTGAGAAARLERLRREEAAAPFDLARGPLARGRLVVLGEDRHQLLLTFHHTIYDGWTEVLLMRELGALYTAFLRGEPDPLPPLASGYTDYAVRQKREWEDGTFAEQAAYWTESLAGAPPLLELPTDRPRPAEQDYRGAEVPFAFDAELTAAVKSLGERHGASLFMSVLTGWSLLLSRMSGQRDLVVGIPVANRRRGDVEDVAGFFVNTLALRVDLSGEPTVAEALDRVRAVARAGLRRQDLPFEHVVELVKPARSPAHTPLFQNMLAWQYTDGGALELTGVEVTPLPLPAPGATFDLTLMAAEKDGRLTGCLRYAEALFDEVTAERYVGRLRQVLAWMADGPERPVADLSLLDGRERGRVVEEWNDTASPADPAGLVARFEEQARTRPAAPAVVDGAVRLSYAELDRRANRLAHALIARGVRRGHVVGLHLRRSAELAVAALGVLKAGGTCLPLDPDLPAERLAGMVADAGPAVVLSGEPARPEGWATFAAVEAEAARADAPGVAVSPDDLAYVIYTSGSTGRPKGVAVPHRAVLNLLDHWVARCGALPGEPASQWASTGFDVAQQELLLPLTTGGVLYPVPDEVRLDPAALLDWMREHRVAQAFLPPAFVRWIDEAPEERLKGLALRQLLTGVESLPEATLHRFTEALPGLRLLYGYGPTETTVYSTAYFTPRPLDRQSPVGRPIANTRVYVLDERLRPVPPGVPGEVYVAGAGLARGYLGRPGLTAGRFVADPFVPGGRMYRTGDLARWLSDGDLEYAGRRDDQVKLRGFRIEPGEVEAALRAEPGVGEAAVLVDRAAPGGPVLVAAVGRDGVEPRPAAEWRAALARRLPDYMIPQVFVEFPRLPLTANGKLDRAAVLERAASRGPAVVNQASPRDSIELTLYQIWRSLLLHQDIGVRDDFFALGGTSISAIKLAHAVREAFGVTLQVRDVLLHPTIEALGGLLREGTAERRPGSLIEFRPGAGGTRVVCVHPAGGTAFCYLPLAGLLPDEVGVTGVQAPGLNEGESFLPTVEAMAEEYLRLIEPLPDAPLVLTGLSYGGLIAHEMGRRLAAAGRTGVGVVLLDTHGTDDPAERAAIGPVELAEFRDKLVRFNGMYPGIDDEQIERYFQVYNHSRLTTRDYAVPPTAARTVLVQAEGPEDDRVAPEQLARQREFWTRRTGAGLTVEPLACGHWDVLEGGGVARVAALIEAELSRLAASPAAVPTPRTAPAQETR</sequence>
<dbReference type="GO" id="GO:0008610">
    <property type="term" value="P:lipid biosynthetic process"/>
    <property type="evidence" value="ECO:0007669"/>
    <property type="project" value="UniProtKB-ARBA"/>
</dbReference>
<dbReference type="InterPro" id="IPR020459">
    <property type="entry name" value="AMP-binding"/>
</dbReference>
<dbReference type="SMART" id="SM00823">
    <property type="entry name" value="PKS_PP"/>
    <property type="match status" value="1"/>
</dbReference>
<dbReference type="InterPro" id="IPR009081">
    <property type="entry name" value="PP-bd_ACP"/>
</dbReference>
<dbReference type="InterPro" id="IPR025110">
    <property type="entry name" value="AMP-bd_C"/>
</dbReference>
<evidence type="ECO:0000259" key="5">
    <source>
        <dbReference type="PROSITE" id="PS50075"/>
    </source>
</evidence>
<gene>
    <name evidence="6" type="ORF">FRZ00_31905</name>
</gene>
<evidence type="ECO:0000256" key="1">
    <source>
        <dbReference type="ARBA" id="ARBA00001957"/>
    </source>
</evidence>
<comment type="cofactor">
    <cofactor evidence="1">
        <name>pantetheine 4'-phosphate</name>
        <dbReference type="ChEBI" id="CHEBI:47942"/>
    </cofactor>
</comment>
<feature type="domain" description="Carrier" evidence="5">
    <location>
        <begin position="1014"/>
        <end position="1089"/>
    </location>
</feature>
<dbReference type="PANTHER" id="PTHR45527">
    <property type="entry name" value="NONRIBOSOMAL PEPTIDE SYNTHETASE"/>
    <property type="match status" value="1"/>
</dbReference>
<dbReference type="EMBL" id="VOKX01000126">
    <property type="protein sequence ID" value="KAB7833839.1"/>
    <property type="molecule type" value="Genomic_DNA"/>
</dbReference>
<evidence type="ECO:0000256" key="4">
    <source>
        <dbReference type="SAM" id="MobiDB-lite"/>
    </source>
</evidence>
<dbReference type="Pfam" id="PF00550">
    <property type="entry name" value="PP-binding"/>
    <property type="match status" value="1"/>
</dbReference>
<dbReference type="SUPFAM" id="SSF52777">
    <property type="entry name" value="CoA-dependent acyltransferases"/>
    <property type="match status" value="2"/>
</dbReference>
<dbReference type="PROSITE" id="PS50075">
    <property type="entry name" value="CARRIER"/>
    <property type="match status" value="1"/>
</dbReference>
<organism evidence="6 7">
    <name type="scientific">Streptomyces mobaraensis</name>
    <name type="common">Streptoverticillium mobaraense</name>
    <dbReference type="NCBI Taxonomy" id="35621"/>
    <lineage>
        <taxon>Bacteria</taxon>
        <taxon>Bacillati</taxon>
        <taxon>Actinomycetota</taxon>
        <taxon>Actinomycetes</taxon>
        <taxon>Kitasatosporales</taxon>
        <taxon>Streptomycetaceae</taxon>
        <taxon>Streptomyces</taxon>
    </lineage>
</organism>
<dbReference type="InterPro" id="IPR020845">
    <property type="entry name" value="AMP-binding_CS"/>
</dbReference>
<keyword evidence="3" id="KW-0597">Phosphoprotein</keyword>
<dbReference type="SUPFAM" id="SSF47336">
    <property type="entry name" value="ACP-like"/>
    <property type="match status" value="1"/>
</dbReference>
<dbReference type="FunFam" id="3.40.50.12780:FF:000012">
    <property type="entry name" value="Non-ribosomal peptide synthetase"/>
    <property type="match status" value="1"/>
</dbReference>
<proteinExistence type="predicted"/>
<dbReference type="SUPFAM" id="SSF56801">
    <property type="entry name" value="Acetyl-CoA synthetase-like"/>
    <property type="match status" value="1"/>
</dbReference>
<dbReference type="Gene3D" id="3.30.559.10">
    <property type="entry name" value="Chloramphenicol acetyltransferase-like domain"/>
    <property type="match status" value="1"/>
</dbReference>
<dbReference type="CDD" id="cd19531">
    <property type="entry name" value="LCL_NRPS-like"/>
    <property type="match status" value="1"/>
</dbReference>
<keyword evidence="2" id="KW-0596">Phosphopantetheine</keyword>
<feature type="region of interest" description="Disordered" evidence="4">
    <location>
        <begin position="1"/>
        <end position="51"/>
    </location>
</feature>
<dbReference type="GO" id="GO:0043041">
    <property type="term" value="P:amino acid activation for nonribosomal peptide biosynthetic process"/>
    <property type="evidence" value="ECO:0007669"/>
    <property type="project" value="TreeGrafter"/>
</dbReference>
<dbReference type="Gene3D" id="1.10.1200.10">
    <property type="entry name" value="ACP-like"/>
    <property type="match status" value="1"/>
</dbReference>
<dbReference type="GO" id="GO:0031177">
    <property type="term" value="F:phosphopantetheine binding"/>
    <property type="evidence" value="ECO:0007669"/>
    <property type="project" value="InterPro"/>
</dbReference>
<dbReference type="PANTHER" id="PTHR45527:SF1">
    <property type="entry name" value="FATTY ACID SYNTHASE"/>
    <property type="match status" value="1"/>
</dbReference>
<dbReference type="Gene3D" id="3.40.50.1820">
    <property type="entry name" value="alpha/beta hydrolase"/>
    <property type="match status" value="1"/>
</dbReference>
<dbReference type="InterPro" id="IPR020802">
    <property type="entry name" value="TesA-like"/>
</dbReference>
<dbReference type="Pfam" id="PF00975">
    <property type="entry name" value="Thioesterase"/>
    <property type="match status" value="1"/>
</dbReference>
<dbReference type="InterPro" id="IPR000873">
    <property type="entry name" value="AMP-dep_synth/lig_dom"/>
</dbReference>
<dbReference type="InterPro" id="IPR010071">
    <property type="entry name" value="AA_adenyl_dom"/>
</dbReference>
<keyword evidence="7" id="KW-1185">Reference proteome</keyword>
<dbReference type="RefSeq" id="WP_152265912.1">
    <property type="nucleotide sequence ID" value="NZ_VOKX01000126.1"/>
</dbReference>
<dbReference type="GO" id="GO:0017000">
    <property type="term" value="P:antibiotic biosynthetic process"/>
    <property type="evidence" value="ECO:0007669"/>
    <property type="project" value="UniProtKB-ARBA"/>
</dbReference>
<dbReference type="Gene3D" id="2.30.38.10">
    <property type="entry name" value="Luciferase, Domain 3"/>
    <property type="match status" value="1"/>
</dbReference>
<dbReference type="InterPro" id="IPR020806">
    <property type="entry name" value="PKS_PP-bd"/>
</dbReference>